<protein>
    <submittedName>
        <fullName evidence="2">Uncharacterized protein</fullName>
    </submittedName>
</protein>
<proteinExistence type="predicted"/>
<evidence type="ECO:0000256" key="1">
    <source>
        <dbReference type="SAM" id="MobiDB-lite"/>
    </source>
</evidence>
<dbReference type="AlphaFoldDB" id="A0A0A9BX76"/>
<reference evidence="2" key="1">
    <citation type="submission" date="2014-09" db="EMBL/GenBank/DDBJ databases">
        <authorList>
            <person name="Magalhaes I.L.F."/>
            <person name="Oliveira U."/>
            <person name="Santos F.R."/>
            <person name="Vidigal T.H.D.A."/>
            <person name="Brescovit A.D."/>
            <person name="Santos A.J."/>
        </authorList>
    </citation>
    <scope>NUCLEOTIDE SEQUENCE</scope>
    <source>
        <tissue evidence="2">Shoot tissue taken approximately 20 cm above the soil surface</tissue>
    </source>
</reference>
<feature type="region of interest" description="Disordered" evidence="1">
    <location>
        <begin position="1"/>
        <end position="26"/>
    </location>
</feature>
<dbReference type="EMBL" id="GBRH01231067">
    <property type="protein sequence ID" value="JAD66828.1"/>
    <property type="molecule type" value="Transcribed_RNA"/>
</dbReference>
<reference evidence="2" key="2">
    <citation type="journal article" date="2015" name="Data Brief">
        <title>Shoot transcriptome of the giant reed, Arundo donax.</title>
        <authorList>
            <person name="Barrero R.A."/>
            <person name="Guerrero F.D."/>
            <person name="Moolhuijzen P."/>
            <person name="Goolsby J.A."/>
            <person name="Tidwell J."/>
            <person name="Bellgard S.E."/>
            <person name="Bellgard M.I."/>
        </authorList>
    </citation>
    <scope>NUCLEOTIDE SEQUENCE</scope>
    <source>
        <tissue evidence="2">Shoot tissue taken approximately 20 cm above the soil surface</tissue>
    </source>
</reference>
<name>A0A0A9BX76_ARUDO</name>
<accession>A0A0A9BX76</accession>
<sequence length="26" mass="2531">MGCVLLGDRHGSASSHGRADGAGCDT</sequence>
<evidence type="ECO:0000313" key="2">
    <source>
        <dbReference type="EMBL" id="JAD66828.1"/>
    </source>
</evidence>
<organism evidence="2">
    <name type="scientific">Arundo donax</name>
    <name type="common">Giant reed</name>
    <name type="synonym">Donax arundinaceus</name>
    <dbReference type="NCBI Taxonomy" id="35708"/>
    <lineage>
        <taxon>Eukaryota</taxon>
        <taxon>Viridiplantae</taxon>
        <taxon>Streptophyta</taxon>
        <taxon>Embryophyta</taxon>
        <taxon>Tracheophyta</taxon>
        <taxon>Spermatophyta</taxon>
        <taxon>Magnoliopsida</taxon>
        <taxon>Liliopsida</taxon>
        <taxon>Poales</taxon>
        <taxon>Poaceae</taxon>
        <taxon>PACMAD clade</taxon>
        <taxon>Arundinoideae</taxon>
        <taxon>Arundineae</taxon>
        <taxon>Arundo</taxon>
    </lineage>
</organism>